<evidence type="ECO:0000256" key="5">
    <source>
        <dbReference type="ARBA" id="ARBA00022737"/>
    </source>
</evidence>
<dbReference type="Pfam" id="PF00501">
    <property type="entry name" value="AMP-binding"/>
    <property type="match status" value="2"/>
</dbReference>
<dbReference type="InterPro" id="IPR009081">
    <property type="entry name" value="PP-bd_ACP"/>
</dbReference>
<dbReference type="Gene3D" id="3.30.300.30">
    <property type="match status" value="2"/>
</dbReference>
<dbReference type="Gene3D" id="3.30.559.10">
    <property type="entry name" value="Chloramphenicol acetyltransferase-like domain"/>
    <property type="match status" value="3"/>
</dbReference>
<dbReference type="InterPro" id="IPR020806">
    <property type="entry name" value="PKS_PP-bd"/>
</dbReference>
<comment type="cofactor">
    <cofactor evidence="1">
        <name>pantetheine 4'-phosphate</name>
        <dbReference type="ChEBI" id="CHEBI:47942"/>
    </cofactor>
</comment>
<dbReference type="InterPro" id="IPR010060">
    <property type="entry name" value="NRPS_synth"/>
</dbReference>
<dbReference type="Gene3D" id="3.40.50.980">
    <property type="match status" value="2"/>
</dbReference>
<dbReference type="GO" id="GO:0031177">
    <property type="term" value="F:phosphopantetheine binding"/>
    <property type="evidence" value="ECO:0007669"/>
    <property type="project" value="InterPro"/>
</dbReference>
<dbReference type="GO" id="GO:0003824">
    <property type="term" value="F:catalytic activity"/>
    <property type="evidence" value="ECO:0007669"/>
    <property type="project" value="InterPro"/>
</dbReference>
<dbReference type="Pfam" id="PF13193">
    <property type="entry name" value="AMP-binding_C"/>
    <property type="match status" value="1"/>
</dbReference>
<dbReference type="SUPFAM" id="SSF47336">
    <property type="entry name" value="ACP-like"/>
    <property type="match status" value="2"/>
</dbReference>
<dbReference type="InterPro" id="IPR010071">
    <property type="entry name" value="AA_adenyl_dom"/>
</dbReference>
<gene>
    <name evidence="7" type="ORF">GJ700_09715</name>
</gene>
<evidence type="ECO:0000259" key="6">
    <source>
        <dbReference type="PROSITE" id="PS50075"/>
    </source>
</evidence>
<dbReference type="InterPro" id="IPR023213">
    <property type="entry name" value="CAT-like_dom_sf"/>
</dbReference>
<proteinExistence type="inferred from homology"/>
<dbReference type="RefSeq" id="WP_154373093.1">
    <property type="nucleotide sequence ID" value="NZ_WKJJ01000005.1"/>
</dbReference>
<dbReference type="Gene3D" id="3.30.559.30">
    <property type="entry name" value="Nonribosomal peptide synthetase, condensation domain"/>
    <property type="match status" value="3"/>
</dbReference>
<dbReference type="SUPFAM" id="SSF56801">
    <property type="entry name" value="Acetyl-CoA synthetase-like"/>
    <property type="match status" value="2"/>
</dbReference>
<dbReference type="CDD" id="cd17643">
    <property type="entry name" value="A_NRPS_Cytc1-like"/>
    <property type="match status" value="1"/>
</dbReference>
<dbReference type="NCBIfam" id="TIGR01733">
    <property type="entry name" value="AA-adenyl-dom"/>
    <property type="match status" value="2"/>
</dbReference>
<dbReference type="PROSITE" id="PS00455">
    <property type="entry name" value="AMP_BINDING"/>
    <property type="match status" value="2"/>
</dbReference>
<dbReference type="GO" id="GO:0043041">
    <property type="term" value="P:amino acid activation for nonribosomal peptide biosynthetic process"/>
    <property type="evidence" value="ECO:0007669"/>
    <property type="project" value="TreeGrafter"/>
</dbReference>
<keyword evidence="3" id="KW-0596">Phosphopantetheine</keyword>
<dbReference type="PROSITE" id="PS00012">
    <property type="entry name" value="PHOSPHOPANTETHEINE"/>
    <property type="match status" value="1"/>
</dbReference>
<dbReference type="GO" id="GO:0044550">
    <property type="term" value="P:secondary metabolite biosynthetic process"/>
    <property type="evidence" value="ECO:0007669"/>
    <property type="project" value="UniProtKB-ARBA"/>
</dbReference>
<dbReference type="InterPro" id="IPR036736">
    <property type="entry name" value="ACP-like_sf"/>
</dbReference>
<keyword evidence="4" id="KW-0597">Phosphoprotein</keyword>
<dbReference type="InterPro" id="IPR006162">
    <property type="entry name" value="Ppantetheine_attach_site"/>
</dbReference>
<dbReference type="FunFam" id="3.30.300.30:FF:000010">
    <property type="entry name" value="Enterobactin synthetase component F"/>
    <property type="match status" value="1"/>
</dbReference>
<dbReference type="InterPro" id="IPR001242">
    <property type="entry name" value="Condensation_dom"/>
</dbReference>
<evidence type="ECO:0000313" key="7">
    <source>
        <dbReference type="EMBL" id="MRV71988.1"/>
    </source>
</evidence>
<dbReference type="InterPro" id="IPR000873">
    <property type="entry name" value="AMP-dep_synth/lig_dom"/>
</dbReference>
<dbReference type="PANTHER" id="PTHR45527">
    <property type="entry name" value="NONRIBOSOMAL PEPTIDE SYNTHETASE"/>
    <property type="match status" value="1"/>
</dbReference>
<dbReference type="FunFam" id="3.40.50.980:FF:000001">
    <property type="entry name" value="Non-ribosomal peptide synthetase"/>
    <property type="match status" value="1"/>
</dbReference>
<name>A0A7X2LSJ7_9BURK</name>
<comment type="caution">
    <text evidence="7">The sequence shown here is derived from an EMBL/GenBank/DDBJ whole genome shotgun (WGS) entry which is preliminary data.</text>
</comment>
<dbReference type="FunFam" id="3.40.50.12780:FF:000012">
    <property type="entry name" value="Non-ribosomal peptide synthetase"/>
    <property type="match status" value="1"/>
</dbReference>
<reference evidence="7 8" key="1">
    <citation type="submission" date="2019-11" db="EMBL/GenBank/DDBJ databases">
        <title>Novel species isolated from a subtropical stream in China.</title>
        <authorList>
            <person name="Lu H."/>
        </authorList>
    </citation>
    <scope>NUCLEOTIDE SEQUENCE [LARGE SCALE GENOMIC DNA]</scope>
    <source>
        <strain evidence="7 8">FT92W</strain>
    </source>
</reference>
<evidence type="ECO:0000256" key="4">
    <source>
        <dbReference type="ARBA" id="ARBA00022553"/>
    </source>
</evidence>
<sequence>MSNHESNQQKRALLQKLMQQQGVRLDGAGAAIPRRADADWAPLSFAQQQLWFLAQLSPDSREYNLGTAVRLRGPLDQAAFEQAWRLLVRRHSILRVHIGMRDGAPCQRVLAELALPLTVTDLSGAPEAEQEASLAALLQAGRAREFALERGPLFHIHLVRLGPQSSVALYNIHHIITDGLSLDLLIEEFSGLYLRLVNGEAVTAPPPALDYLDYAAWQRAHYQGDNLARLDAFWLQLLDGVAPLNSIPTDFPRPAVRRGHGAVLRRTTDSALAQQIAAVAAQHRCTPFMLLQSAWACFISLYAGTDDVLLGSPVSGRTTAESARMQGFLANVMVLRHRIDRQRTFAELLRIQRQTVLDCQAHQAMPFGRLADRLGHQRDLSRTPVFQLAFALQRGELIEQQLGGITITREPYASKIAQFDLSLFVFDVKQYFAFEWQFDTELFRPDTIERIAGMFLDMLRSLLNDPAQTLAGMTLVPAAQRQAMLYDWNPCHAPFPPRGTLHALFERQAALYPERIALDDGVRRTSYAQLNAQANRLAHALREQHAAVHGRALAPDTLIGLHVERGVAQVAGVLAILKAGAAYVPMSTRNPAERTAFIAADSGMAMVLCDGAAAAGLRTLVGAGVPVVALDDTPALARQPSCNPEAGSGPQHLAYMIYTSGTTGQPKGVLQTHASVDRLFLATEADYGFGQDDVWVLYHAVSFDFSVWEMWGALLYGGRLMLPDEACIRDFAHFVRWCAEHGVTVLNQTPAAFYAFSEQALAQRAALPALRYVIFGGDAVNLAQLRPWWQAYGDTHPRLVNMYGITETTVHTTCRPLRQEEAGATSPIGRPLADMRVYLLDERLEPVPPGTAGELYVGGAGLARGYHRRPDLTADRFIDNPFATPAERAAGYGRMYRSGDLARWVPSPLDGGPELEYLGRNDHQVKVRGYRIELGEIEAALTDMPQVQQALVRTADKHGHASLVAYVVAAPGNPRDAAALSAALAARLPAYMVPAAFHFLETIPLTLNGKVDQQALPAVEFGTGGASYAAPVTAAQTALCAVWQRVLGVERVGLADNFFALGGDSIVSLQLVAAAAQAGLHFSVQDLFVAQTVGALAPLLKDEAASRRRCAPFALVAPAVRVRLPADVVDAYPATRLQLGMLLHHQISRNKETYHNVCSIHMPYRPDLACLQRAVDQVIAEHDVLRTQFDFDLCDEPLQLVYRQARGKVEWRDLSGEPDPRRALADWQRGESAADLDLRSHPLFKLVLFKLSGQDFQLGYSGHHAILDGWSLAQMLERLVDYYRRLLAGEEPAGARFEFRFADYVAEERAVAADPEQQRFWRSALDQVRFTRLPRLPGPLCAGRHQVLQVHVDSGVTARLVALARAHGVGMKTLMLAAHLRVISHITGERETVTGLVCNGRPEHRDATAVLGLYLNTMVWRQCHDERHSWADSIARIARQEAELLPYARFPLAELIRNNQHQELFEVVFNYIAYDGLCGDGGREHAPHTSGVINYPLLVNCVHDPLNVRLTWNLSFDLGQLQAGQVARYAGYYRQALDSMLEQTAHPYRCQSLTGADELCLTRAAPVRAADDAHLSCLHTAVMALPPRHDARPAVIFEGRRMGYGELKARALQLAWHIQAAGIAPNQLVAIDCADGIAQVTAMLACSVAGVAYLPLDPGWPEARKARVMARGDVRLLLEAPCGATLPQGVRRLDIGAGSALWAEPADTPAGRANPDDLAYVIFTSGSTGEPKGVMLRHSAVQNTLNDMRIRYGLHEHDAVLGLSSVAFDLSVFDVFGLLQSGGTVVLPDRDKRQDPAHWGRLVREHGITLWNSVPAIFQLWMDVAEVGGEAPLAASIRHVLLSGDWLPLGLQPQASRLLPQARVHSLGGATEAAIWSITYPVTGIDPHWVSIPYGKAMHQQSFHVLDEAMRTCPIGTPGQLYIGGLGLADGYWRDPERTAASFLEHPVSGERLYKTGDLGRFLPEGDIEFLGRADFQVKIHGFRVELGEIESALNQIPGVKASLAALHKDGQQRPHLVAYVQVEAGTPAAAGQWRALLAERLPHYMVPHHYCALQSWPLSENGKVDRKALPVPDFGAHAPDAGLRPPANATEQALLEIVLRLLNRSALSTDDNFFMQGMDSIGAIQLVAQAKRAGIAVDVQAVFVHPSVRELAAVARRHTAAEGGGDGGNSALLPVQHWFLAQFGDQAHHFNQAFVFRAGALQWDTLCAAIAQLLQVHPLLSATLQGQTLAPSAAMVERIVSRHSAGPGQTLAALTGEVAHSLQSGLHLRHGPLIRFALVTAGQEQRLLVVCHHMVIDGVSWRILLDNFNHAYGALAAGRDPRLERPAVGFGQWAAHLAAQADQPAVRAQFDYWLAQASVAAPAAAVSRYGDSRNQTRRLDAALTQRLLGEANHAFRTDAQDLLLTALGLACSDCALRGMPPGRLSLMLENHGRQSAELDLSRTVGWFTQLYPLQLDLGAAPVLDVLVRVKETLRQVPDHGRAYGLLRYLSRDPAVVAALAAQPAPPLLFNYLGRVDGALVRDGYLHGADESAGADIAPGLARPYLLEINAMVSGERLALNCRHDPAIHSEAEIARLLAAVEQHLQQLADLCGALDGPRFTPSDVPEAGMDADQINDFLDDLCN</sequence>
<dbReference type="PROSITE" id="PS50075">
    <property type="entry name" value="CARRIER"/>
    <property type="match status" value="2"/>
</dbReference>
<dbReference type="CDD" id="cd19531">
    <property type="entry name" value="LCL_NRPS-like"/>
    <property type="match status" value="1"/>
</dbReference>
<dbReference type="FunFam" id="3.40.50.980:FF:000002">
    <property type="entry name" value="Enterobactin synthetase component F"/>
    <property type="match status" value="1"/>
</dbReference>
<keyword evidence="8" id="KW-1185">Reference proteome</keyword>
<dbReference type="Pfam" id="PF00668">
    <property type="entry name" value="Condensation"/>
    <property type="match status" value="3"/>
</dbReference>
<dbReference type="Gene3D" id="1.10.1200.10">
    <property type="entry name" value="ACP-like"/>
    <property type="match status" value="2"/>
</dbReference>
<organism evidence="7 8">
    <name type="scientific">Pseudoduganella rivuli</name>
    <dbReference type="NCBI Taxonomy" id="2666085"/>
    <lineage>
        <taxon>Bacteria</taxon>
        <taxon>Pseudomonadati</taxon>
        <taxon>Pseudomonadota</taxon>
        <taxon>Betaproteobacteria</taxon>
        <taxon>Burkholderiales</taxon>
        <taxon>Oxalobacteraceae</taxon>
        <taxon>Telluria group</taxon>
        <taxon>Pseudoduganella</taxon>
    </lineage>
</organism>
<dbReference type="Gene3D" id="3.40.50.12780">
    <property type="entry name" value="N-terminal domain of ligase-like"/>
    <property type="match status" value="1"/>
</dbReference>
<keyword evidence="5" id="KW-0677">Repeat</keyword>
<evidence type="ECO:0000313" key="8">
    <source>
        <dbReference type="Proteomes" id="UP000446768"/>
    </source>
</evidence>
<dbReference type="SUPFAM" id="SSF52777">
    <property type="entry name" value="CoA-dependent acyltransferases"/>
    <property type="match status" value="6"/>
</dbReference>
<dbReference type="EMBL" id="WKJJ01000005">
    <property type="protein sequence ID" value="MRV71988.1"/>
    <property type="molecule type" value="Genomic_DNA"/>
</dbReference>
<dbReference type="NCBIfam" id="TIGR01720">
    <property type="entry name" value="NRPS-para261"/>
    <property type="match status" value="1"/>
</dbReference>
<feature type="domain" description="Carrier" evidence="6">
    <location>
        <begin position="2086"/>
        <end position="2160"/>
    </location>
</feature>
<evidence type="ECO:0000256" key="3">
    <source>
        <dbReference type="ARBA" id="ARBA00022450"/>
    </source>
</evidence>
<dbReference type="FunFam" id="1.10.1200.10:FF:000005">
    <property type="entry name" value="Nonribosomal peptide synthetase 1"/>
    <property type="match status" value="1"/>
</dbReference>
<protein>
    <submittedName>
        <fullName evidence="7">Amino acid adenylation domain-containing protein</fullName>
    </submittedName>
</protein>
<dbReference type="InterPro" id="IPR025110">
    <property type="entry name" value="AMP-bd_C"/>
</dbReference>
<dbReference type="InterPro" id="IPR020845">
    <property type="entry name" value="AMP-binding_CS"/>
</dbReference>
<dbReference type="SMART" id="SM00823">
    <property type="entry name" value="PKS_PP"/>
    <property type="match status" value="2"/>
</dbReference>
<feature type="domain" description="Carrier" evidence="6">
    <location>
        <begin position="1030"/>
        <end position="1104"/>
    </location>
</feature>
<accession>A0A7X2LSJ7</accession>
<dbReference type="Pfam" id="PF00550">
    <property type="entry name" value="PP-binding"/>
    <property type="match status" value="2"/>
</dbReference>
<evidence type="ECO:0000256" key="2">
    <source>
        <dbReference type="ARBA" id="ARBA00006432"/>
    </source>
</evidence>
<dbReference type="Gene3D" id="2.30.38.10">
    <property type="entry name" value="Luciferase, Domain 3"/>
    <property type="match status" value="1"/>
</dbReference>
<dbReference type="Proteomes" id="UP000446768">
    <property type="component" value="Unassembled WGS sequence"/>
</dbReference>
<dbReference type="InterPro" id="IPR045851">
    <property type="entry name" value="AMP-bd_C_sf"/>
</dbReference>
<dbReference type="PANTHER" id="PTHR45527:SF1">
    <property type="entry name" value="FATTY ACID SYNTHASE"/>
    <property type="match status" value="1"/>
</dbReference>
<dbReference type="InterPro" id="IPR042099">
    <property type="entry name" value="ANL_N_sf"/>
</dbReference>
<dbReference type="GO" id="GO:0005737">
    <property type="term" value="C:cytoplasm"/>
    <property type="evidence" value="ECO:0007669"/>
    <property type="project" value="TreeGrafter"/>
</dbReference>
<comment type="similarity">
    <text evidence="2">Belongs to the ATP-dependent AMP-binding enzyme family.</text>
</comment>
<evidence type="ECO:0000256" key="1">
    <source>
        <dbReference type="ARBA" id="ARBA00001957"/>
    </source>
</evidence>